<proteinExistence type="predicted"/>
<feature type="region of interest" description="Disordered" evidence="2">
    <location>
        <begin position="398"/>
        <end position="434"/>
    </location>
</feature>
<keyword evidence="1" id="KW-0175">Coiled coil</keyword>
<evidence type="ECO:0008006" key="5">
    <source>
        <dbReference type="Google" id="ProtNLM"/>
    </source>
</evidence>
<feature type="region of interest" description="Disordered" evidence="2">
    <location>
        <begin position="712"/>
        <end position="783"/>
    </location>
</feature>
<organism evidence="3 4">
    <name type="scientific">Tanacetum coccineum</name>
    <dbReference type="NCBI Taxonomy" id="301880"/>
    <lineage>
        <taxon>Eukaryota</taxon>
        <taxon>Viridiplantae</taxon>
        <taxon>Streptophyta</taxon>
        <taxon>Embryophyta</taxon>
        <taxon>Tracheophyta</taxon>
        <taxon>Spermatophyta</taxon>
        <taxon>Magnoliopsida</taxon>
        <taxon>eudicotyledons</taxon>
        <taxon>Gunneridae</taxon>
        <taxon>Pentapetalae</taxon>
        <taxon>asterids</taxon>
        <taxon>campanulids</taxon>
        <taxon>Asterales</taxon>
        <taxon>Asteraceae</taxon>
        <taxon>Asteroideae</taxon>
        <taxon>Anthemideae</taxon>
        <taxon>Anthemidinae</taxon>
        <taxon>Tanacetum</taxon>
    </lineage>
</organism>
<evidence type="ECO:0000256" key="1">
    <source>
        <dbReference type="SAM" id="Coils"/>
    </source>
</evidence>
<feature type="compositionally biased region" description="Pro residues" evidence="2">
    <location>
        <begin position="277"/>
        <end position="313"/>
    </location>
</feature>
<name>A0ABQ4WXM9_9ASTR</name>
<gene>
    <name evidence="3" type="ORF">Tco_0652468</name>
</gene>
<feature type="compositionally biased region" description="Polar residues" evidence="2">
    <location>
        <begin position="419"/>
        <end position="433"/>
    </location>
</feature>
<reference evidence="3" key="1">
    <citation type="journal article" date="2022" name="Int. J. Mol. Sci.">
        <title>Draft Genome of Tanacetum Coccineum: Genomic Comparison of Closely Related Tanacetum-Family Plants.</title>
        <authorList>
            <person name="Yamashiro T."/>
            <person name="Shiraishi A."/>
            <person name="Nakayama K."/>
            <person name="Satake H."/>
        </authorList>
    </citation>
    <scope>NUCLEOTIDE SEQUENCE</scope>
</reference>
<feature type="region of interest" description="Disordered" evidence="2">
    <location>
        <begin position="253"/>
        <end position="320"/>
    </location>
</feature>
<protein>
    <recommendedName>
        <fullName evidence="5">Synaptobrevin, longin-like domain protein</fullName>
    </recommendedName>
</protein>
<feature type="compositionally biased region" description="Low complexity" evidence="2">
    <location>
        <begin position="258"/>
        <end position="276"/>
    </location>
</feature>
<comment type="caution">
    <text evidence="3">The sequence shown here is derived from an EMBL/GenBank/DDBJ whole genome shotgun (WGS) entry which is preliminary data.</text>
</comment>
<feature type="compositionally biased region" description="Acidic residues" evidence="2">
    <location>
        <begin position="759"/>
        <end position="769"/>
    </location>
</feature>
<accession>A0ABQ4WXM9</accession>
<feature type="compositionally biased region" description="Basic and acidic residues" evidence="2">
    <location>
        <begin position="712"/>
        <end position="735"/>
    </location>
</feature>
<reference evidence="3" key="2">
    <citation type="submission" date="2022-01" db="EMBL/GenBank/DDBJ databases">
        <authorList>
            <person name="Yamashiro T."/>
            <person name="Shiraishi A."/>
            <person name="Satake H."/>
            <person name="Nakayama K."/>
        </authorList>
    </citation>
    <scope>NUCLEOTIDE SEQUENCE</scope>
</reference>
<evidence type="ECO:0000313" key="4">
    <source>
        <dbReference type="Proteomes" id="UP001151760"/>
    </source>
</evidence>
<feature type="compositionally biased region" description="Basic residues" evidence="2">
    <location>
        <begin position="736"/>
        <end position="749"/>
    </location>
</feature>
<evidence type="ECO:0000313" key="3">
    <source>
        <dbReference type="EMBL" id="GJS57684.1"/>
    </source>
</evidence>
<evidence type="ECO:0000256" key="2">
    <source>
        <dbReference type="SAM" id="MobiDB-lite"/>
    </source>
</evidence>
<feature type="non-terminal residue" evidence="3">
    <location>
        <position position="925"/>
    </location>
</feature>
<dbReference type="Proteomes" id="UP001151760">
    <property type="component" value="Unassembled WGS sequence"/>
</dbReference>
<sequence>MAQLKYCDKHNQVGFLRKPDESAGFAEIVDFLRGSNLRYALTTNPTIYDSLVKQFWQTATTNTHANGTLEIKATIDNIRYTITEASIRDSLQLDDATGITMLPNDELFEGMGQIGYPTDGTFTFWKSFFTPQWRFLVHHLLHCISSKSGGWDQFGSNIATALICLSTGRVYNFSKLIFDGMVANLRSKTKFLMYPRFLQIILNIQTENKHLYLAVSLTKKIFGNMKRGFRGAPRPLLPAMLLVATNPNAGQEHDVVAQSQPSSSTPLVPSTSSPQVQPTPPPIPTPTPPPIPTPTPPPIPISTPTPTPIPDTEPTPFEHIYEEPSPVHQHFSPPQEQAPSQTPMDDLLQAVPKLISRIDSLETDLKQTKLTMGNAIVKLVKKVKKLEGFLKRRNLVFSDSEEEEPEAQGRKSQDDPLDSSVQGLVTPSTTRVNVSGEEQVEDISPNTLKVANTLSKVASLKPRSIDKGRRYKRRKEAKGKKVVSSLDFQEEVDAISTVGAKKSTSSQDKGQREGKAPMLSEETPKKSKEQILQEEASLAEAIRLDSLQKEEEAKQIHLDSLLAQRIAEEEELNEQQKKRKAQVQFEAQHYTNEDWDLIRAKIEANAELSKSMLGSELQGEDFAKKMVDLVNQRKKYFAEERARAKRNKPMTQSQLKTYMMNYLKNQGTWKLSQLKKLSFEEVKEEFDKLVKQVESFAPINFEATKASLKRFGEELQTKTPKRLKDDEAKDDEPTKKSGKRRKQMARKGLHTSVDKNDSEDSDEVGEQEESVTGTKTPINPVPVAMKTPSVATYKIIKQGEKGVYQIVREDGTDIVYINFGAMLKSISRDDLTELYRIVMNRYGMDGPEDKLEKGFWKCLRIMFEEPLNTDSIWSNLGQQKIISWRYYDTCRDMEVISGDPITAEDLYDELLEESRDMEVISAKEI</sequence>
<feature type="coiled-coil region" evidence="1">
    <location>
        <begin position="544"/>
        <end position="593"/>
    </location>
</feature>
<keyword evidence="4" id="KW-1185">Reference proteome</keyword>
<feature type="region of interest" description="Disordered" evidence="2">
    <location>
        <begin position="499"/>
        <end position="529"/>
    </location>
</feature>
<dbReference type="EMBL" id="BQNB010009025">
    <property type="protein sequence ID" value="GJS57684.1"/>
    <property type="molecule type" value="Genomic_DNA"/>
</dbReference>